<name>A0ABP7NE85_9GAMM</name>
<dbReference type="Proteomes" id="UP001501565">
    <property type="component" value="Unassembled WGS sequence"/>
</dbReference>
<protein>
    <recommendedName>
        <fullName evidence="1">DUF4124 domain-containing protein</fullName>
    </recommendedName>
</protein>
<dbReference type="InterPro" id="IPR025392">
    <property type="entry name" value="DUF4124"/>
</dbReference>
<dbReference type="EMBL" id="BAABBN010000017">
    <property type="protein sequence ID" value="GAA3944291.1"/>
    <property type="molecule type" value="Genomic_DNA"/>
</dbReference>
<organism evidence="2 3">
    <name type="scientific">Litoribacillus peritrichatus</name>
    <dbReference type="NCBI Taxonomy" id="718191"/>
    <lineage>
        <taxon>Bacteria</taxon>
        <taxon>Pseudomonadati</taxon>
        <taxon>Pseudomonadota</taxon>
        <taxon>Gammaproteobacteria</taxon>
        <taxon>Oceanospirillales</taxon>
        <taxon>Oceanospirillaceae</taxon>
        <taxon>Litoribacillus</taxon>
    </lineage>
</organism>
<dbReference type="Pfam" id="PF13511">
    <property type="entry name" value="DUF4124"/>
    <property type="match status" value="1"/>
</dbReference>
<proteinExistence type="predicted"/>
<evidence type="ECO:0000259" key="1">
    <source>
        <dbReference type="Pfam" id="PF13511"/>
    </source>
</evidence>
<accession>A0ABP7NE85</accession>
<dbReference type="RefSeq" id="WP_344800927.1">
    <property type="nucleotide sequence ID" value="NZ_BAABBN010000017.1"/>
</dbReference>
<comment type="caution">
    <text evidence="2">The sequence shown here is derived from an EMBL/GenBank/DDBJ whole genome shotgun (WGS) entry which is preliminary data.</text>
</comment>
<gene>
    <name evidence="2" type="ORF">GCM10022277_45020</name>
</gene>
<evidence type="ECO:0000313" key="2">
    <source>
        <dbReference type="EMBL" id="GAA3944291.1"/>
    </source>
</evidence>
<feature type="domain" description="DUF4124" evidence="1">
    <location>
        <begin position="54"/>
        <end position="90"/>
    </location>
</feature>
<sequence>MKIMIKLLMLALVGAIVAPMFIKGPDGRPMMSWQDLFSSSPESAYVRPSQGASQLTTVYKWKDENGQWHFSDSQVEGDAHETLKYNPKANIIQSLAKKEEPQDYQVVAAAPGMNRHLAANVMTNKPRDEEEELASASEETIVQRLRAMGGGGNQNGTSSGGVGLTTIPLSEVPKLIEQAKQVQALLDERNEALEKALGN</sequence>
<evidence type="ECO:0000313" key="3">
    <source>
        <dbReference type="Proteomes" id="UP001501565"/>
    </source>
</evidence>
<keyword evidence="3" id="KW-1185">Reference proteome</keyword>
<reference evidence="3" key="1">
    <citation type="journal article" date="2019" name="Int. J. Syst. Evol. Microbiol.">
        <title>The Global Catalogue of Microorganisms (GCM) 10K type strain sequencing project: providing services to taxonomists for standard genome sequencing and annotation.</title>
        <authorList>
            <consortium name="The Broad Institute Genomics Platform"/>
            <consortium name="The Broad Institute Genome Sequencing Center for Infectious Disease"/>
            <person name="Wu L."/>
            <person name="Ma J."/>
        </authorList>
    </citation>
    <scope>NUCLEOTIDE SEQUENCE [LARGE SCALE GENOMIC DNA]</scope>
    <source>
        <strain evidence="3">JCM 17551</strain>
    </source>
</reference>